<reference evidence="3 4" key="1">
    <citation type="submission" date="2018-07" db="EMBL/GenBank/DDBJ databases">
        <title>Genomic Encyclopedia of Type Strains, Phase III (KMG-III): the genomes of soil and plant-associated and newly described type strains.</title>
        <authorList>
            <person name="Whitman W."/>
        </authorList>
    </citation>
    <scope>NUCLEOTIDE SEQUENCE [LARGE SCALE GENOMIC DNA]</scope>
    <source>
        <strain evidence="3 4">CECT 8525</strain>
    </source>
</reference>
<evidence type="ECO:0000313" key="3">
    <source>
        <dbReference type="EMBL" id="RCW80499.1"/>
    </source>
</evidence>
<dbReference type="SUPFAM" id="SSF51905">
    <property type="entry name" value="FAD/NAD(P)-binding domain"/>
    <property type="match status" value="1"/>
</dbReference>
<dbReference type="Gene3D" id="3.50.50.60">
    <property type="entry name" value="FAD/NAD(P)-binding domain"/>
    <property type="match status" value="1"/>
</dbReference>
<dbReference type="GO" id="GO:0016491">
    <property type="term" value="F:oxidoreductase activity"/>
    <property type="evidence" value="ECO:0007669"/>
    <property type="project" value="UniProtKB-KW"/>
</dbReference>
<accession>A0A368YLN2</accession>
<dbReference type="Pfam" id="PF01266">
    <property type="entry name" value="DAO"/>
    <property type="match status" value="1"/>
</dbReference>
<evidence type="ECO:0000256" key="1">
    <source>
        <dbReference type="ARBA" id="ARBA00023002"/>
    </source>
</evidence>
<keyword evidence="4" id="KW-1185">Reference proteome</keyword>
<dbReference type="PANTHER" id="PTHR13847:SF281">
    <property type="entry name" value="FAD DEPENDENT OXIDOREDUCTASE DOMAIN-CONTAINING PROTEIN"/>
    <property type="match status" value="1"/>
</dbReference>
<sequence>MTTHQAARLPVFTGPAGWRAILPATAPRATLDGPAGCDIAIIGAGFAGLSAARRLRQIDPQLEVVILDATRIAEGGTGRNSGFMIDLPHVLTSSDYAGSEDGQDRQTARLNRQAIEFAAGAVQDYAIPPGYFRRDGKINAAASANGMAANASYAAHLHRLDEAHEMLDAQAMRTITGSDYYLGGLYTPGTVMLQPAGYVQGLAAGLERAGVRIYENAPVLKIEGNAQGWRLKTAQGSVQAQKLILANNGHLESFGFKRGRLMHIMLNACMTQELPPEALRALGGQECWGATPADPLGTTVRRIGPAQGGNRIIIRQGGYYRPEMQTSAADLARVTRNMRRKFDTRFPQLAGIRFEHCWSGHLCLSKNDVSVMRELEPGLYAACVQNGLGTVRGTLTGIGAAELACGQTSAVTGFFTVQAEPRRLPPHPLDSIGANAYLRWKEWRSQLE</sequence>
<dbReference type="EMBL" id="QPJL01000019">
    <property type="protein sequence ID" value="RCW80499.1"/>
    <property type="molecule type" value="Genomic_DNA"/>
</dbReference>
<keyword evidence="1" id="KW-0560">Oxidoreductase</keyword>
<dbReference type="PANTHER" id="PTHR13847">
    <property type="entry name" value="SARCOSINE DEHYDROGENASE-RELATED"/>
    <property type="match status" value="1"/>
</dbReference>
<evidence type="ECO:0000313" key="4">
    <source>
        <dbReference type="Proteomes" id="UP000253345"/>
    </source>
</evidence>
<protein>
    <submittedName>
        <fullName evidence="3">Glycine/D-amino acid oxidase-like deaminating enzyme</fullName>
    </submittedName>
</protein>
<gene>
    <name evidence="3" type="ORF">DFP89_11958</name>
</gene>
<name>A0A368YLN2_9RHOB</name>
<dbReference type="AlphaFoldDB" id="A0A368YLN2"/>
<dbReference type="InterPro" id="IPR036188">
    <property type="entry name" value="FAD/NAD-bd_sf"/>
</dbReference>
<dbReference type="OrthoDB" id="311718at2"/>
<comment type="caution">
    <text evidence="3">The sequence shown here is derived from an EMBL/GenBank/DDBJ whole genome shotgun (WGS) entry which is preliminary data.</text>
</comment>
<dbReference type="Gene3D" id="3.30.9.10">
    <property type="entry name" value="D-Amino Acid Oxidase, subunit A, domain 2"/>
    <property type="match status" value="1"/>
</dbReference>
<organism evidence="3 4">
    <name type="scientific">Paracoccus lutimaris</name>
    <dbReference type="NCBI Taxonomy" id="1490030"/>
    <lineage>
        <taxon>Bacteria</taxon>
        <taxon>Pseudomonadati</taxon>
        <taxon>Pseudomonadota</taxon>
        <taxon>Alphaproteobacteria</taxon>
        <taxon>Rhodobacterales</taxon>
        <taxon>Paracoccaceae</taxon>
        <taxon>Paracoccus</taxon>
    </lineage>
</organism>
<proteinExistence type="predicted"/>
<dbReference type="InterPro" id="IPR006076">
    <property type="entry name" value="FAD-dep_OxRdtase"/>
</dbReference>
<evidence type="ECO:0000259" key="2">
    <source>
        <dbReference type="Pfam" id="PF01266"/>
    </source>
</evidence>
<dbReference type="GO" id="GO:0005737">
    <property type="term" value="C:cytoplasm"/>
    <property type="evidence" value="ECO:0007669"/>
    <property type="project" value="TreeGrafter"/>
</dbReference>
<dbReference type="RefSeq" id="WP_114350217.1">
    <property type="nucleotide sequence ID" value="NZ_QPJL01000019.1"/>
</dbReference>
<dbReference type="Proteomes" id="UP000253345">
    <property type="component" value="Unassembled WGS sequence"/>
</dbReference>
<feature type="domain" description="FAD dependent oxidoreductase" evidence="2">
    <location>
        <begin position="38"/>
        <end position="402"/>
    </location>
</feature>